<proteinExistence type="predicted"/>
<organism evidence="1 2">
    <name type="scientific">Fomitopsis schrenkii</name>
    <name type="common">Brown rot fungus</name>
    <dbReference type="NCBI Taxonomy" id="2126942"/>
    <lineage>
        <taxon>Eukaryota</taxon>
        <taxon>Fungi</taxon>
        <taxon>Dikarya</taxon>
        <taxon>Basidiomycota</taxon>
        <taxon>Agaricomycotina</taxon>
        <taxon>Agaricomycetes</taxon>
        <taxon>Polyporales</taxon>
        <taxon>Fomitopsis</taxon>
    </lineage>
</organism>
<dbReference type="EMBL" id="KE504208">
    <property type="protein sequence ID" value="EPS95403.1"/>
    <property type="molecule type" value="Genomic_DNA"/>
</dbReference>
<accession>S8DW44</accession>
<dbReference type="InParanoid" id="S8DW44"/>
<sequence length="56" mass="6210">MSGHGRKESGALPALPSYFYTCIRASAPSRMENMAKPWLWGEATRLRTSSVRPDAL</sequence>
<reference evidence="1 2" key="1">
    <citation type="journal article" date="2012" name="Science">
        <title>The Paleozoic origin of enzymatic lignin decomposition reconstructed from 31 fungal genomes.</title>
        <authorList>
            <person name="Floudas D."/>
            <person name="Binder M."/>
            <person name="Riley R."/>
            <person name="Barry K."/>
            <person name="Blanchette R.A."/>
            <person name="Henrissat B."/>
            <person name="Martinez A.T."/>
            <person name="Otillar R."/>
            <person name="Spatafora J.W."/>
            <person name="Yadav J.S."/>
            <person name="Aerts A."/>
            <person name="Benoit I."/>
            <person name="Boyd A."/>
            <person name="Carlson A."/>
            <person name="Copeland A."/>
            <person name="Coutinho P.M."/>
            <person name="de Vries R.P."/>
            <person name="Ferreira P."/>
            <person name="Findley K."/>
            <person name="Foster B."/>
            <person name="Gaskell J."/>
            <person name="Glotzer D."/>
            <person name="Gorecki P."/>
            <person name="Heitman J."/>
            <person name="Hesse C."/>
            <person name="Hori C."/>
            <person name="Igarashi K."/>
            <person name="Jurgens J.A."/>
            <person name="Kallen N."/>
            <person name="Kersten P."/>
            <person name="Kohler A."/>
            <person name="Kuees U."/>
            <person name="Kumar T.K.A."/>
            <person name="Kuo A."/>
            <person name="LaButti K."/>
            <person name="Larrondo L.F."/>
            <person name="Lindquist E."/>
            <person name="Ling A."/>
            <person name="Lombard V."/>
            <person name="Lucas S."/>
            <person name="Lundell T."/>
            <person name="Martin R."/>
            <person name="McLaughlin D.J."/>
            <person name="Morgenstern I."/>
            <person name="Morin E."/>
            <person name="Murat C."/>
            <person name="Nagy L.G."/>
            <person name="Nolan M."/>
            <person name="Ohm R.A."/>
            <person name="Patyshakuliyeva A."/>
            <person name="Rokas A."/>
            <person name="Ruiz-Duenas F.J."/>
            <person name="Sabat G."/>
            <person name="Salamov A."/>
            <person name="Samejima M."/>
            <person name="Schmutz J."/>
            <person name="Slot J.C."/>
            <person name="St John F."/>
            <person name="Stenlid J."/>
            <person name="Sun H."/>
            <person name="Sun S."/>
            <person name="Syed K."/>
            <person name="Tsang A."/>
            <person name="Wiebenga A."/>
            <person name="Young D."/>
            <person name="Pisabarro A."/>
            <person name="Eastwood D.C."/>
            <person name="Martin F."/>
            <person name="Cullen D."/>
            <person name="Grigoriev I.V."/>
            <person name="Hibbett D.S."/>
        </authorList>
    </citation>
    <scope>NUCLEOTIDE SEQUENCE</scope>
    <source>
        <strain evidence="2">FP-58527</strain>
    </source>
</reference>
<gene>
    <name evidence="1" type="ORF">FOMPIDRAFT_123383</name>
</gene>
<evidence type="ECO:0000313" key="2">
    <source>
        <dbReference type="Proteomes" id="UP000015241"/>
    </source>
</evidence>
<protein>
    <submittedName>
        <fullName evidence="1">Uncharacterized protein</fullName>
    </submittedName>
</protein>
<dbReference type="HOGENOM" id="CLU_3014155_0_0_1"/>
<dbReference type="Proteomes" id="UP000015241">
    <property type="component" value="Unassembled WGS sequence"/>
</dbReference>
<keyword evidence="2" id="KW-1185">Reference proteome</keyword>
<dbReference type="AlphaFoldDB" id="S8DW44"/>
<evidence type="ECO:0000313" key="1">
    <source>
        <dbReference type="EMBL" id="EPS95403.1"/>
    </source>
</evidence>
<name>S8DW44_FOMSC</name>